<evidence type="ECO:0000256" key="11">
    <source>
        <dbReference type="ARBA" id="ARBA00023014"/>
    </source>
</evidence>
<evidence type="ECO:0000313" key="15">
    <source>
        <dbReference type="EMBL" id="KAF2713321.1"/>
    </source>
</evidence>
<dbReference type="EMBL" id="MU005765">
    <property type="protein sequence ID" value="KAF2713321.1"/>
    <property type="molecule type" value="Genomic_DNA"/>
</dbReference>
<dbReference type="InterPro" id="IPR003651">
    <property type="entry name" value="Endonuclease3_FeS-loop_motif"/>
</dbReference>
<dbReference type="SMART" id="SM00525">
    <property type="entry name" value="FES"/>
    <property type="match status" value="1"/>
</dbReference>
<dbReference type="InterPro" id="IPR015797">
    <property type="entry name" value="NUDIX_hydrolase-like_dom_sf"/>
</dbReference>
<protein>
    <recommendedName>
        <fullName evidence="5">Adenine DNA glycosylase</fullName>
        <ecNumber evidence="4">3.2.2.31</ecNumber>
    </recommendedName>
</protein>
<dbReference type="GO" id="GO:0032357">
    <property type="term" value="F:oxidized purine DNA binding"/>
    <property type="evidence" value="ECO:0007669"/>
    <property type="project" value="TreeGrafter"/>
</dbReference>
<evidence type="ECO:0000256" key="1">
    <source>
        <dbReference type="ARBA" id="ARBA00000843"/>
    </source>
</evidence>
<dbReference type="Proteomes" id="UP000799428">
    <property type="component" value="Unassembled WGS sequence"/>
</dbReference>
<dbReference type="GO" id="GO:0035485">
    <property type="term" value="F:adenine/guanine mispair binding"/>
    <property type="evidence" value="ECO:0007669"/>
    <property type="project" value="TreeGrafter"/>
</dbReference>
<evidence type="ECO:0000256" key="10">
    <source>
        <dbReference type="ARBA" id="ARBA00023004"/>
    </source>
</evidence>
<keyword evidence="9" id="KW-0378">Hydrolase</keyword>
<comment type="similarity">
    <text evidence="3">Belongs to the Nth/MutY family.</text>
</comment>
<dbReference type="Gene3D" id="1.10.340.30">
    <property type="entry name" value="Hypothetical protein, domain 2"/>
    <property type="match status" value="1"/>
</dbReference>
<dbReference type="FunFam" id="1.10.340.30:FF:000002">
    <property type="entry name" value="Adenine DNA glycosylase"/>
    <property type="match status" value="1"/>
</dbReference>
<keyword evidence="16" id="KW-1185">Reference proteome</keyword>
<dbReference type="EC" id="3.2.2.31" evidence="4"/>
<proteinExistence type="inferred from homology"/>
<gene>
    <name evidence="15" type="ORF">K504DRAFT_369398</name>
</gene>
<keyword evidence="13" id="KW-0326">Glycosidase</keyword>
<keyword evidence="11" id="KW-0411">Iron-sulfur</keyword>
<keyword evidence="12" id="KW-0234">DNA repair</keyword>
<evidence type="ECO:0000256" key="6">
    <source>
        <dbReference type="ARBA" id="ARBA00022485"/>
    </source>
</evidence>
<dbReference type="GO" id="GO:0000701">
    <property type="term" value="F:purine-specific mismatch base pair DNA N-glycosylase activity"/>
    <property type="evidence" value="ECO:0007669"/>
    <property type="project" value="UniProtKB-EC"/>
</dbReference>
<dbReference type="OrthoDB" id="10248838at2759"/>
<evidence type="ECO:0000256" key="12">
    <source>
        <dbReference type="ARBA" id="ARBA00023204"/>
    </source>
</evidence>
<evidence type="ECO:0000256" key="13">
    <source>
        <dbReference type="ARBA" id="ARBA00023295"/>
    </source>
</evidence>
<dbReference type="InterPro" id="IPR003265">
    <property type="entry name" value="HhH-GPD_domain"/>
</dbReference>
<dbReference type="InterPro" id="IPR023170">
    <property type="entry name" value="HhH_base_excis_C"/>
</dbReference>
<evidence type="ECO:0000256" key="9">
    <source>
        <dbReference type="ARBA" id="ARBA00022801"/>
    </source>
</evidence>
<accession>A0A6G1KLQ2</accession>
<evidence type="ECO:0000256" key="4">
    <source>
        <dbReference type="ARBA" id="ARBA00012045"/>
    </source>
</evidence>
<evidence type="ECO:0000256" key="8">
    <source>
        <dbReference type="ARBA" id="ARBA00022763"/>
    </source>
</evidence>
<dbReference type="SUPFAM" id="SSF48150">
    <property type="entry name" value="DNA-glycosylase"/>
    <property type="match status" value="1"/>
</dbReference>
<name>A0A6G1KLQ2_9PLEO</name>
<evidence type="ECO:0000256" key="5">
    <source>
        <dbReference type="ARBA" id="ARBA00022023"/>
    </source>
</evidence>
<organism evidence="15 16">
    <name type="scientific">Pleomassaria siparia CBS 279.74</name>
    <dbReference type="NCBI Taxonomy" id="1314801"/>
    <lineage>
        <taxon>Eukaryota</taxon>
        <taxon>Fungi</taxon>
        <taxon>Dikarya</taxon>
        <taxon>Ascomycota</taxon>
        <taxon>Pezizomycotina</taxon>
        <taxon>Dothideomycetes</taxon>
        <taxon>Pleosporomycetidae</taxon>
        <taxon>Pleosporales</taxon>
        <taxon>Pleomassariaceae</taxon>
        <taxon>Pleomassaria</taxon>
    </lineage>
</organism>
<dbReference type="GO" id="GO:0005634">
    <property type="term" value="C:nucleus"/>
    <property type="evidence" value="ECO:0007669"/>
    <property type="project" value="TreeGrafter"/>
</dbReference>
<dbReference type="Pfam" id="PF00730">
    <property type="entry name" value="HhH-GPD"/>
    <property type="match status" value="1"/>
</dbReference>
<dbReference type="PANTHER" id="PTHR42944:SF1">
    <property type="entry name" value="ADENINE DNA GLYCOSYLASE"/>
    <property type="match status" value="1"/>
</dbReference>
<dbReference type="SUPFAM" id="SSF55811">
    <property type="entry name" value="Nudix"/>
    <property type="match status" value="1"/>
</dbReference>
<dbReference type="CDD" id="cd00056">
    <property type="entry name" value="ENDO3c"/>
    <property type="match status" value="1"/>
</dbReference>
<evidence type="ECO:0000259" key="14">
    <source>
        <dbReference type="SMART" id="SM00478"/>
    </source>
</evidence>
<dbReference type="GO" id="GO:0046872">
    <property type="term" value="F:metal ion binding"/>
    <property type="evidence" value="ECO:0007669"/>
    <property type="project" value="UniProtKB-KW"/>
</dbReference>
<evidence type="ECO:0000256" key="2">
    <source>
        <dbReference type="ARBA" id="ARBA00001966"/>
    </source>
</evidence>
<dbReference type="GO" id="GO:0006285">
    <property type="term" value="P:base-excision repair, AP site formation"/>
    <property type="evidence" value="ECO:0007669"/>
    <property type="project" value="UniProtKB-ARBA"/>
</dbReference>
<dbReference type="GO" id="GO:0034039">
    <property type="term" value="F:8-oxo-7,8-dihydroguanine DNA N-glycosylase activity"/>
    <property type="evidence" value="ECO:0007669"/>
    <property type="project" value="TreeGrafter"/>
</dbReference>
<evidence type="ECO:0000256" key="7">
    <source>
        <dbReference type="ARBA" id="ARBA00022723"/>
    </source>
</evidence>
<dbReference type="AlphaFoldDB" id="A0A6G1KLQ2"/>
<dbReference type="InterPro" id="IPR029119">
    <property type="entry name" value="MutY_C"/>
</dbReference>
<dbReference type="PANTHER" id="PTHR42944">
    <property type="entry name" value="ADENINE DNA GLYCOSYLASE"/>
    <property type="match status" value="1"/>
</dbReference>
<keyword evidence="7" id="KW-0479">Metal-binding</keyword>
<evidence type="ECO:0000256" key="3">
    <source>
        <dbReference type="ARBA" id="ARBA00008343"/>
    </source>
</evidence>
<dbReference type="Gene3D" id="3.90.79.10">
    <property type="entry name" value="Nucleoside Triphosphate Pyrophosphohydrolase"/>
    <property type="match status" value="1"/>
</dbReference>
<dbReference type="GO" id="GO:0006298">
    <property type="term" value="P:mismatch repair"/>
    <property type="evidence" value="ECO:0007669"/>
    <property type="project" value="TreeGrafter"/>
</dbReference>
<keyword evidence="6" id="KW-0004">4Fe-4S</keyword>
<dbReference type="GO" id="GO:0051539">
    <property type="term" value="F:4 iron, 4 sulfur cluster binding"/>
    <property type="evidence" value="ECO:0007669"/>
    <property type="project" value="UniProtKB-KW"/>
</dbReference>
<reference evidence="15" key="1">
    <citation type="journal article" date="2020" name="Stud. Mycol.">
        <title>101 Dothideomycetes genomes: a test case for predicting lifestyles and emergence of pathogens.</title>
        <authorList>
            <person name="Haridas S."/>
            <person name="Albert R."/>
            <person name="Binder M."/>
            <person name="Bloem J."/>
            <person name="Labutti K."/>
            <person name="Salamov A."/>
            <person name="Andreopoulos B."/>
            <person name="Baker S."/>
            <person name="Barry K."/>
            <person name="Bills G."/>
            <person name="Bluhm B."/>
            <person name="Cannon C."/>
            <person name="Castanera R."/>
            <person name="Culley D."/>
            <person name="Daum C."/>
            <person name="Ezra D."/>
            <person name="Gonzalez J."/>
            <person name="Henrissat B."/>
            <person name="Kuo A."/>
            <person name="Liang C."/>
            <person name="Lipzen A."/>
            <person name="Lutzoni F."/>
            <person name="Magnuson J."/>
            <person name="Mondo S."/>
            <person name="Nolan M."/>
            <person name="Ohm R."/>
            <person name="Pangilinan J."/>
            <person name="Park H.-J."/>
            <person name="Ramirez L."/>
            <person name="Alfaro M."/>
            <person name="Sun H."/>
            <person name="Tritt A."/>
            <person name="Yoshinaga Y."/>
            <person name="Zwiers L.-H."/>
            <person name="Turgeon B."/>
            <person name="Goodwin S."/>
            <person name="Spatafora J."/>
            <person name="Crous P."/>
            <person name="Grigoriev I."/>
        </authorList>
    </citation>
    <scope>NUCLEOTIDE SEQUENCE</scope>
    <source>
        <strain evidence="15">CBS 279.74</strain>
    </source>
</reference>
<keyword evidence="10" id="KW-0408">Iron</keyword>
<sequence length="467" mass="51938">MPWRKEWIDPDTLGVEREEVLSKRAYEVWVSEIMLQQTRVSTVIPYFKTWISKWPTVQDLAAANPDEVLSVWKGLGYYSRATRLHTGAQQMIAKNPKTPIPNDAEALQQFPGIGLYTAGAISSIAFGEAEPVLDGNVARVLSRQLGLYVDAKDKKSTDFMWMAADGLVRHVSGHPEKGKSEIPGLWNQALMELGSTICTPRPKCDECPIQRSCKAYLEGNALLKKEKVGATVPDIEEACQLCEQLDTEDLMVGPEEDAEEAEEEVAYVGKVAKKRKANDTKATNKISQYFTSRTPRTTSKMETVEENNRNIELPDTKKRKAPQSNVGTKYIATYCSLFPKKMPKKKVAEEECLLASLWQFPQTTIPASSSTLERKTAAKKFVSTLDGGDVDLSKLEHIGELDSLLHVFTHLKLTMHVHMFSNSTDTSATTADAAARGRKWVATAAMDSETLSTGMRRCWTLAQTQAL</sequence>
<dbReference type="InterPro" id="IPR044298">
    <property type="entry name" value="MIG/MutY"/>
</dbReference>
<evidence type="ECO:0000313" key="16">
    <source>
        <dbReference type="Proteomes" id="UP000799428"/>
    </source>
</evidence>
<comment type="cofactor">
    <cofactor evidence="2">
        <name>[4Fe-4S] cluster</name>
        <dbReference type="ChEBI" id="CHEBI:49883"/>
    </cofactor>
</comment>
<dbReference type="Gene3D" id="1.10.1670.10">
    <property type="entry name" value="Helix-hairpin-Helix base-excision DNA repair enzymes (C-terminal)"/>
    <property type="match status" value="1"/>
</dbReference>
<feature type="domain" description="HhH-GPD" evidence="14">
    <location>
        <begin position="34"/>
        <end position="196"/>
    </location>
</feature>
<comment type="catalytic activity">
    <reaction evidence="1">
        <text>Hydrolyzes free adenine bases from 7,8-dihydro-8-oxoguanine:adenine mismatched double-stranded DNA, leaving an apurinic site.</text>
        <dbReference type="EC" id="3.2.2.31"/>
    </reaction>
</comment>
<dbReference type="Pfam" id="PF14815">
    <property type="entry name" value="NUDIX_4"/>
    <property type="match status" value="1"/>
</dbReference>
<keyword evidence="8" id="KW-0227">DNA damage</keyword>
<dbReference type="InterPro" id="IPR011257">
    <property type="entry name" value="DNA_glycosylase"/>
</dbReference>
<dbReference type="SMART" id="SM00478">
    <property type="entry name" value="ENDO3c"/>
    <property type="match status" value="1"/>
</dbReference>